<dbReference type="RefSeq" id="WP_204201975.1">
    <property type="nucleotide sequence ID" value="NZ_JAFELM010000013.1"/>
</dbReference>
<keyword evidence="1" id="KW-0812">Transmembrane</keyword>
<evidence type="ECO:0000259" key="2">
    <source>
        <dbReference type="PROSITE" id="PS51832"/>
    </source>
</evidence>
<dbReference type="SMART" id="SM00471">
    <property type="entry name" value="HDc"/>
    <property type="match status" value="1"/>
</dbReference>
<feature type="transmembrane region" description="Helical" evidence="1">
    <location>
        <begin position="7"/>
        <end position="25"/>
    </location>
</feature>
<dbReference type="InterPro" id="IPR008979">
    <property type="entry name" value="Galactose-bd-like_sf"/>
</dbReference>
<keyword evidence="4" id="KW-1185">Reference proteome</keyword>
<proteinExistence type="predicted"/>
<keyword evidence="1" id="KW-1133">Transmembrane helix</keyword>
<dbReference type="PANTHER" id="PTHR45228">
    <property type="entry name" value="CYCLIC DI-GMP PHOSPHODIESTERASE TM_0186-RELATED"/>
    <property type="match status" value="1"/>
</dbReference>
<feature type="transmembrane region" description="Helical" evidence="1">
    <location>
        <begin position="304"/>
        <end position="324"/>
    </location>
</feature>
<evidence type="ECO:0000313" key="3">
    <source>
        <dbReference type="EMBL" id="MBM6616590.1"/>
    </source>
</evidence>
<organism evidence="3 4">
    <name type="scientific">Bacillus suaedaesalsae</name>
    <dbReference type="NCBI Taxonomy" id="2810349"/>
    <lineage>
        <taxon>Bacteria</taxon>
        <taxon>Bacillati</taxon>
        <taxon>Bacillota</taxon>
        <taxon>Bacilli</taxon>
        <taxon>Bacillales</taxon>
        <taxon>Bacillaceae</taxon>
        <taxon>Bacillus</taxon>
    </lineage>
</organism>
<comment type="caution">
    <text evidence="3">The sequence shown here is derived from an EMBL/GenBank/DDBJ whole genome shotgun (WGS) entry which is preliminary data.</text>
</comment>
<dbReference type="Gene3D" id="2.60.120.260">
    <property type="entry name" value="Galactose-binding domain-like"/>
    <property type="match status" value="1"/>
</dbReference>
<dbReference type="Pfam" id="PF07695">
    <property type="entry name" value="7TMR-DISM_7TM"/>
    <property type="match status" value="1"/>
</dbReference>
<feature type="transmembrane region" description="Helical" evidence="1">
    <location>
        <begin position="281"/>
        <end position="298"/>
    </location>
</feature>
<dbReference type="InterPro" id="IPR052020">
    <property type="entry name" value="Cyclic_di-GMP/3'3'-cGAMP_PDE"/>
</dbReference>
<feature type="transmembrane region" description="Helical" evidence="1">
    <location>
        <begin position="216"/>
        <end position="232"/>
    </location>
</feature>
<dbReference type="CDD" id="cd00077">
    <property type="entry name" value="HDc"/>
    <property type="match status" value="1"/>
</dbReference>
<feature type="transmembrane region" description="Helical" evidence="1">
    <location>
        <begin position="368"/>
        <end position="388"/>
    </location>
</feature>
<dbReference type="PROSITE" id="PS51832">
    <property type="entry name" value="HD_GYP"/>
    <property type="match status" value="1"/>
</dbReference>
<dbReference type="Pfam" id="PF13487">
    <property type="entry name" value="HD_5"/>
    <property type="match status" value="1"/>
</dbReference>
<feature type="transmembrane region" description="Helical" evidence="1">
    <location>
        <begin position="190"/>
        <end position="209"/>
    </location>
</feature>
<sequence length="599" mass="69149">MEKYFKLLTYITVFLLVVYFCIETIKADKVELSQKVTGDKIDLNTKWTFFPNRFVPPNMIDNKFDSTVTEVPGYWKSDIKYGTYAKKVKVPKSWINNIKTIYVPKIYTSYSIWIDGDLKGTVGKPGKGHDSSKPFVIPQKYNFVPKSDSVSIVIQVANNHYRKSGISGTISVGEYNEVSKKHKQKVYIDWFSIGSLITIGLFLLNLFILNREDKSTLFFGLFCMLYGLRVFLKGELYIYQFIPNFDWNIAIKYDYIILFLTFPVFMKYLELTFKKEANPFVFRIAIIFSSIFITLIILTEPKIFSYSMIALQFASLLVLIYFYSVLWKAIRNRNNCANILIFVSIIFALTVINDILYTEQYINTTELIPIGLVVFCAGQLYMICNNIAEAYRKIESLNQELDINQKEIIYTLGEITETRSKETGNHVRRVAMYTHKLAHLLGLGEEAVEKIKLASPLHDIGKVAVPDTILNKPGKLTEEEYEIIKTHTTVGYQMLMHSTREIMQIGAQIALTHHEKFDGSGYPNQIKGTEIPLVGRITAVADVFDALSNDRIYKKAWKMEDVINYFREQRGKHFDPEIVDCLLSNLDEFIRINNLYKDV</sequence>
<dbReference type="InterPro" id="IPR011623">
    <property type="entry name" value="7TMR_DISM_rcpt_extracell_dom1"/>
</dbReference>
<name>A0ABS2DEZ3_9BACI</name>
<keyword evidence="1" id="KW-0472">Membrane</keyword>
<dbReference type="InterPro" id="IPR003607">
    <property type="entry name" value="HD/PDEase_dom"/>
</dbReference>
<dbReference type="PANTHER" id="PTHR45228:SF1">
    <property type="entry name" value="CYCLIC DI-GMP PHOSPHODIESTERASE TM_0186"/>
    <property type="match status" value="1"/>
</dbReference>
<feature type="transmembrane region" description="Helical" evidence="1">
    <location>
        <begin position="336"/>
        <end position="356"/>
    </location>
</feature>
<dbReference type="EMBL" id="JAFELM010000013">
    <property type="protein sequence ID" value="MBM6616590.1"/>
    <property type="molecule type" value="Genomic_DNA"/>
</dbReference>
<gene>
    <name evidence="3" type="ORF">JR050_02690</name>
</gene>
<feature type="domain" description="HD-GYP" evidence="2">
    <location>
        <begin position="401"/>
        <end position="598"/>
    </location>
</feature>
<dbReference type="SUPFAM" id="SSF109604">
    <property type="entry name" value="HD-domain/PDEase-like"/>
    <property type="match status" value="1"/>
</dbReference>
<protein>
    <submittedName>
        <fullName evidence="3">HD domain-containing protein</fullName>
    </submittedName>
</protein>
<feature type="transmembrane region" description="Helical" evidence="1">
    <location>
        <begin position="252"/>
        <end position="269"/>
    </location>
</feature>
<dbReference type="InterPro" id="IPR037522">
    <property type="entry name" value="HD_GYP_dom"/>
</dbReference>
<dbReference type="SUPFAM" id="SSF49785">
    <property type="entry name" value="Galactose-binding domain-like"/>
    <property type="match status" value="1"/>
</dbReference>
<dbReference type="Proteomes" id="UP001518925">
    <property type="component" value="Unassembled WGS sequence"/>
</dbReference>
<evidence type="ECO:0000256" key="1">
    <source>
        <dbReference type="SAM" id="Phobius"/>
    </source>
</evidence>
<dbReference type="Gene3D" id="1.10.3210.10">
    <property type="entry name" value="Hypothetical protein af1432"/>
    <property type="match status" value="1"/>
</dbReference>
<reference evidence="3 4" key="1">
    <citation type="submission" date="2021-02" db="EMBL/GenBank/DDBJ databases">
        <title>Bacillus sp. RD4P76, an endophyte from a halophyte.</title>
        <authorList>
            <person name="Sun J.-Q."/>
        </authorList>
    </citation>
    <scope>NUCLEOTIDE SEQUENCE [LARGE SCALE GENOMIC DNA]</scope>
    <source>
        <strain evidence="3 4">RD4P76</strain>
    </source>
</reference>
<accession>A0ABS2DEZ3</accession>
<evidence type="ECO:0000313" key="4">
    <source>
        <dbReference type="Proteomes" id="UP001518925"/>
    </source>
</evidence>